<dbReference type="Gene3D" id="3.40.1090.10">
    <property type="entry name" value="Cytosolic phospholipase A2 catalytic domain"/>
    <property type="match status" value="1"/>
</dbReference>
<feature type="compositionally biased region" description="Basic and acidic residues" evidence="1">
    <location>
        <begin position="506"/>
        <end position="524"/>
    </location>
</feature>
<proteinExistence type="predicted"/>
<dbReference type="AlphaFoldDB" id="U6GCQ0"/>
<evidence type="ECO:0000313" key="2">
    <source>
        <dbReference type="EMBL" id="CDI77327.1"/>
    </source>
</evidence>
<evidence type="ECO:0000313" key="3">
    <source>
        <dbReference type="Proteomes" id="UP000018050"/>
    </source>
</evidence>
<dbReference type="VEuPathDB" id="ToxoDB:EAH_00023330"/>
<keyword evidence="3" id="KW-1185">Reference proteome</keyword>
<evidence type="ECO:0000256" key="1">
    <source>
        <dbReference type="SAM" id="MobiDB-lite"/>
    </source>
</evidence>
<organism evidence="2 3">
    <name type="scientific">Eimeria acervulina</name>
    <name type="common">Coccidian parasite</name>
    <dbReference type="NCBI Taxonomy" id="5801"/>
    <lineage>
        <taxon>Eukaryota</taxon>
        <taxon>Sar</taxon>
        <taxon>Alveolata</taxon>
        <taxon>Apicomplexa</taxon>
        <taxon>Conoidasida</taxon>
        <taxon>Coccidia</taxon>
        <taxon>Eucoccidiorida</taxon>
        <taxon>Eimeriorina</taxon>
        <taxon>Eimeriidae</taxon>
        <taxon>Eimeria</taxon>
    </lineage>
</organism>
<sequence length="814" mass="86142">MNCCNFKSTGVEPVRVFFPSEKDTTEMTLSKGPVYTSLFDVTITRPGYYALSVSNTTEASEPLWDALFLGLANMRLECQYTLEPPTDPSAEAPSWSPAAGAMMRSSVSGLMRLVSEKNRNIEREGPAAFSFPSITDDFDGTPQIPQDSFYSRQRAPDGLAAAPAAPVAAPDPAAVPAAPDPAAIPAAPDPTAVPAAPADDPAAPPGAAAGVAAAAAAPPPPAAPTEAFPFCLGMDLGEASQEKMKEEDGWAFRRSTTEVLTEALKGLDESLGSVLVNGNETEGIEPLYDTGEIAAKNAAQQQDNREMKGVSLQGLFFGVSPGDGGALQMPLADTAFEIALKEEQPEEIIPVVLQERLEGNSNDPMWVEGEASRETPTTAAAVAAAAAAAAAATARPSAALPVLLRPRESLSPAVAVEQETEKKDAAAAPAATGSGSAVSVERDPSERSTVGYESSTRDRPKDTDTSFSEGGNTIGALHREEPLHAAAEPQGVFTGGRPEGAEEQNATDRDFSVSPEEISRDKRSGGCRSAATEGSPSPTKLYARALSLPSLHSRLLQMTAAGSADWGSLDLLRMLGALPDGLLPEEEAEELREDVLFYEADGHYTETGEEYCMPLGEQQQLVKLLPSNLVSVRANSRKFSFLFVPSAGSHLFIDLRASLSLGMSLSATLELVYCGAPSSPLYKELPSFYSQTDRKCVLSLDGAGLYAAVGQLVMLRQLEKEVRFLMGDRRLNVASCFDFIVGTGTGGLLALALLRGFSVVRLLREWAGVGGKDSDGLAPDWRSSFFMQLIAASQPQFNLVMVLETEPPIDMKTP</sequence>
<feature type="region of interest" description="Disordered" evidence="1">
    <location>
        <begin position="124"/>
        <end position="206"/>
    </location>
</feature>
<feature type="compositionally biased region" description="Low complexity" evidence="1">
    <location>
        <begin position="156"/>
        <end position="206"/>
    </location>
</feature>
<protein>
    <submittedName>
        <fullName evidence="2">Patatin-like phospholipase domain-containing protein, putative</fullName>
    </submittedName>
</protein>
<dbReference type="SUPFAM" id="SSF52151">
    <property type="entry name" value="FabD/lysophospholipase-like"/>
    <property type="match status" value="1"/>
</dbReference>
<reference evidence="2" key="1">
    <citation type="submission" date="2013-10" db="EMBL/GenBank/DDBJ databases">
        <title>Genomic analysis of the causative agents of coccidiosis in chickens.</title>
        <authorList>
            <person name="Reid A.J."/>
            <person name="Blake D."/>
            <person name="Billington K."/>
            <person name="Browne H."/>
            <person name="Dunn M."/>
            <person name="Hung S."/>
            <person name="Kawahara F."/>
            <person name="Miranda-Saavedra D."/>
            <person name="Mourier T."/>
            <person name="Nagra H."/>
            <person name="Otto T.D."/>
            <person name="Rawlings N."/>
            <person name="Sanchez A."/>
            <person name="Sanders M."/>
            <person name="Subramaniam C."/>
            <person name="Tay Y."/>
            <person name="Dear P."/>
            <person name="Doerig C."/>
            <person name="Gruber A."/>
            <person name="Parkinson J."/>
            <person name="Shirley M."/>
            <person name="Wan K.L."/>
            <person name="Berriman M."/>
            <person name="Tomley F."/>
            <person name="Pain A."/>
        </authorList>
    </citation>
    <scope>NUCLEOTIDE SEQUENCE</scope>
    <source>
        <strain evidence="2">Houghton</strain>
    </source>
</reference>
<accession>U6GCQ0</accession>
<dbReference type="Proteomes" id="UP000018050">
    <property type="component" value="Unassembled WGS sequence"/>
</dbReference>
<name>U6GCQ0_EIMAC</name>
<dbReference type="InterPro" id="IPR016035">
    <property type="entry name" value="Acyl_Trfase/lysoPLipase"/>
</dbReference>
<dbReference type="OrthoDB" id="630895at2759"/>
<dbReference type="GeneID" id="25270403"/>
<feature type="compositionally biased region" description="Low complexity" evidence="1">
    <location>
        <begin position="426"/>
        <end position="437"/>
    </location>
</feature>
<dbReference type="EMBL" id="HG670625">
    <property type="protein sequence ID" value="CDI77327.1"/>
    <property type="molecule type" value="Genomic_DNA"/>
</dbReference>
<feature type="compositionally biased region" description="Basic and acidic residues" evidence="1">
    <location>
        <begin position="455"/>
        <end position="464"/>
    </location>
</feature>
<gene>
    <name evidence="2" type="ORF">EAH_00023330</name>
</gene>
<feature type="region of interest" description="Disordered" evidence="1">
    <location>
        <begin position="413"/>
        <end position="474"/>
    </location>
</feature>
<feature type="region of interest" description="Disordered" evidence="1">
    <location>
        <begin position="490"/>
        <end position="538"/>
    </location>
</feature>
<reference evidence="2" key="2">
    <citation type="submission" date="2013-10" db="EMBL/GenBank/DDBJ databases">
        <authorList>
            <person name="Aslett M."/>
        </authorList>
    </citation>
    <scope>NUCLEOTIDE SEQUENCE</scope>
    <source>
        <strain evidence="2">Houghton</strain>
    </source>
</reference>
<dbReference type="OMA" id="TLELVYC"/>
<dbReference type="RefSeq" id="XP_013252299.1">
    <property type="nucleotide sequence ID" value="XM_013396845.1"/>
</dbReference>